<feature type="transmembrane region" description="Helical" evidence="1">
    <location>
        <begin position="50"/>
        <end position="69"/>
    </location>
</feature>
<comment type="caution">
    <text evidence="4">The sequence shown here is derived from an EMBL/GenBank/DDBJ whole genome shotgun (WGS) entry which is preliminary data.</text>
</comment>
<evidence type="ECO:0000313" key="5">
    <source>
        <dbReference type="Proteomes" id="UP000267081"/>
    </source>
</evidence>
<dbReference type="InterPro" id="IPR045865">
    <property type="entry name" value="ACT-like_dom_sf"/>
</dbReference>
<dbReference type="GO" id="GO:0016747">
    <property type="term" value="F:acyltransferase activity, transferring groups other than amino-acyl groups"/>
    <property type="evidence" value="ECO:0007669"/>
    <property type="project" value="InterPro"/>
</dbReference>
<keyword evidence="5" id="KW-1185">Reference proteome</keyword>
<dbReference type="Gene3D" id="3.40.630.30">
    <property type="match status" value="1"/>
</dbReference>
<keyword evidence="1" id="KW-0812">Transmembrane</keyword>
<evidence type="ECO:0000259" key="2">
    <source>
        <dbReference type="PROSITE" id="PS51186"/>
    </source>
</evidence>
<dbReference type="SUPFAM" id="SSF55021">
    <property type="entry name" value="ACT-like"/>
    <property type="match status" value="1"/>
</dbReference>
<dbReference type="PROSITE" id="PS51671">
    <property type="entry name" value="ACT"/>
    <property type="match status" value="1"/>
</dbReference>
<evidence type="ECO:0000256" key="1">
    <source>
        <dbReference type="SAM" id="Phobius"/>
    </source>
</evidence>
<dbReference type="AlphaFoldDB" id="A0A427T1Z8"/>
<accession>A0A427T1Z8</accession>
<dbReference type="EMBL" id="RSEC01000059">
    <property type="protein sequence ID" value="RSD11753.1"/>
    <property type="molecule type" value="Genomic_DNA"/>
</dbReference>
<feature type="transmembrane region" description="Helical" evidence="1">
    <location>
        <begin position="22"/>
        <end position="44"/>
    </location>
</feature>
<feature type="domain" description="N-acetyltransferase" evidence="2">
    <location>
        <begin position="268"/>
        <end position="411"/>
    </location>
</feature>
<dbReference type="PROSITE" id="PS51186">
    <property type="entry name" value="GNAT"/>
    <property type="match status" value="1"/>
</dbReference>
<dbReference type="CDD" id="cd02116">
    <property type="entry name" value="ACT"/>
    <property type="match status" value="1"/>
</dbReference>
<evidence type="ECO:0000259" key="3">
    <source>
        <dbReference type="PROSITE" id="PS51671"/>
    </source>
</evidence>
<dbReference type="SUPFAM" id="SSF55729">
    <property type="entry name" value="Acyl-CoA N-acyltransferases (Nat)"/>
    <property type="match status" value="1"/>
</dbReference>
<sequence>MTEAEGNPKSAKRDRTSRSRELVELAALFIATGAADLFVSTLAHNRVAPVVLFGLGGLLIVTAAGRWWWTHRAPAGRVVAAEQMRTGMAWRVRATVRDVPGSLAGVTAALAAHRYDIVSLQVLAVPDGVVDEFLVRTPAGTTAANIAVVVELGGGREVRVVPADVHEFVDLPTRVLTIAAATGADPDRLLRAVLGECGIERKPGGGKKSGFDGTSMRLAEAGGGQVVVTRPRLPFTPAEFARAKAALDLCRRLAGSLVPVVLASGAEVIIRPAVVADVEAIEAMHARCGAETRARRYGGGEPPPIEPLLRHEATRVLLAETPDGAVIGMATMLRSGRCAQIGLLVEDGWQGKRAGSALLERLVTLARADGSAAVIAIAHETNTPMIRAMRRVGAQVDHVAPDLAYLSLHLHDRAALSGDGADRN</sequence>
<keyword evidence="1" id="KW-0472">Membrane</keyword>
<dbReference type="RefSeq" id="WP_125313978.1">
    <property type="nucleotide sequence ID" value="NZ_RSEC01000059.1"/>
</dbReference>
<dbReference type="OrthoDB" id="5516749at2"/>
<gene>
    <name evidence="4" type="ORF">EIY87_33865</name>
</gene>
<dbReference type="InterPro" id="IPR002912">
    <property type="entry name" value="ACT_dom"/>
</dbReference>
<dbReference type="InterPro" id="IPR000182">
    <property type="entry name" value="GNAT_dom"/>
</dbReference>
<dbReference type="Proteomes" id="UP000267081">
    <property type="component" value="Unassembled WGS sequence"/>
</dbReference>
<dbReference type="InterPro" id="IPR016181">
    <property type="entry name" value="Acyl_CoA_acyltransferase"/>
</dbReference>
<keyword evidence="1" id="KW-1133">Transmembrane helix</keyword>
<reference evidence="4 5" key="1">
    <citation type="submission" date="2018-12" db="EMBL/GenBank/DDBJ databases">
        <title>Amycolatopsis eburnea sp. nov. actinomycete associate with arbuscular mycorrhiza fungal spore.</title>
        <authorList>
            <person name="Lumyong S."/>
            <person name="Chaiya L."/>
        </authorList>
    </citation>
    <scope>NUCLEOTIDE SEQUENCE [LARGE SCALE GENOMIC DNA]</scope>
    <source>
        <strain evidence="4 5">GLM-1</strain>
    </source>
</reference>
<keyword evidence="4" id="KW-0808">Transferase</keyword>
<feature type="domain" description="ACT" evidence="3">
    <location>
        <begin position="91"/>
        <end position="166"/>
    </location>
</feature>
<evidence type="ECO:0000313" key="4">
    <source>
        <dbReference type="EMBL" id="RSD11753.1"/>
    </source>
</evidence>
<name>A0A427T1Z8_9PSEU</name>
<dbReference type="Pfam" id="PF00583">
    <property type="entry name" value="Acetyltransf_1"/>
    <property type="match status" value="1"/>
</dbReference>
<protein>
    <submittedName>
        <fullName evidence="4">GNAT family N-acetyltransferase</fullName>
    </submittedName>
</protein>
<organism evidence="4 5">
    <name type="scientific">Amycolatopsis eburnea</name>
    <dbReference type="NCBI Taxonomy" id="2267691"/>
    <lineage>
        <taxon>Bacteria</taxon>
        <taxon>Bacillati</taxon>
        <taxon>Actinomycetota</taxon>
        <taxon>Actinomycetes</taxon>
        <taxon>Pseudonocardiales</taxon>
        <taxon>Pseudonocardiaceae</taxon>
        <taxon>Amycolatopsis</taxon>
    </lineage>
</organism>
<proteinExistence type="predicted"/>